<evidence type="ECO:0000313" key="1">
    <source>
        <dbReference type="EMBL" id="JAS56593.1"/>
    </source>
</evidence>
<dbReference type="AlphaFoldDB" id="A0A1B6G2R0"/>
<reference evidence="1" key="1">
    <citation type="submission" date="2015-11" db="EMBL/GenBank/DDBJ databases">
        <title>De novo transcriptome assembly of four potential Pierce s Disease insect vectors from Arizona vineyards.</title>
        <authorList>
            <person name="Tassone E.E."/>
        </authorList>
    </citation>
    <scope>NUCLEOTIDE SEQUENCE</scope>
</reference>
<feature type="non-terminal residue" evidence="1">
    <location>
        <position position="1"/>
    </location>
</feature>
<proteinExistence type="predicted"/>
<organism evidence="1">
    <name type="scientific">Cuerna arida</name>
    <dbReference type="NCBI Taxonomy" id="1464854"/>
    <lineage>
        <taxon>Eukaryota</taxon>
        <taxon>Metazoa</taxon>
        <taxon>Ecdysozoa</taxon>
        <taxon>Arthropoda</taxon>
        <taxon>Hexapoda</taxon>
        <taxon>Insecta</taxon>
        <taxon>Pterygota</taxon>
        <taxon>Neoptera</taxon>
        <taxon>Paraneoptera</taxon>
        <taxon>Hemiptera</taxon>
        <taxon>Auchenorrhyncha</taxon>
        <taxon>Membracoidea</taxon>
        <taxon>Cicadellidae</taxon>
        <taxon>Cicadellinae</taxon>
        <taxon>Proconiini</taxon>
        <taxon>Cuerna</taxon>
    </lineage>
</organism>
<dbReference type="PANTHER" id="PTHR47890">
    <property type="entry name" value="LD24308P"/>
    <property type="match status" value="1"/>
</dbReference>
<dbReference type="PANTHER" id="PTHR47890:SF1">
    <property type="entry name" value="LD24308P"/>
    <property type="match status" value="1"/>
</dbReference>
<accession>A0A1B6G2R0</accession>
<sequence>VMSLSYRILKSLNKGNFSREIMLACDGYKKRQKGYINAALEALESASREFYRCDPVHFKKGDNYEEVTGFLQGYIENEVDMNHDNSCSRTCSFYDFSRTHGCLNQDHCKHFRRCRGNIHKCRYIDSDMNICPPKNPEKSNRRYEYIEYENGEIYGTKKRCENDTIQTDSWWRWNLLHCSYCMCLCDDDVYFSDKHFAYHEALSNTRENKVVTGLKFTKKNRIIFLQVEEGELGPNATIKKNTTRWVDLPDFEFNSRSFRESRDYFTLNYTHRSFDLDDLEGFSHDNNNRYVLIGVRFQNLLTHWNFQIKVAPFNFEEGKLLDEDQFIWVKETPIGKLKDRTQLDLEDKDVPTKEYQSFPDSEHYQYLEFTHSSFKKDAAQTTVPFIDTQKVVPMEPVPLTGAGL</sequence>
<name>A0A1B6G2R0_9HEMI</name>
<dbReference type="InterPro" id="IPR032062">
    <property type="entry name" value="DUF4803"/>
</dbReference>
<feature type="non-terminal residue" evidence="1">
    <location>
        <position position="404"/>
    </location>
</feature>
<dbReference type="EMBL" id="GECZ01013176">
    <property type="protein sequence ID" value="JAS56593.1"/>
    <property type="molecule type" value="Transcribed_RNA"/>
</dbReference>
<gene>
    <name evidence="1" type="ORF">g.752</name>
</gene>
<protein>
    <submittedName>
        <fullName evidence="1">Uncharacterized protein</fullName>
    </submittedName>
</protein>
<dbReference type="Pfam" id="PF16061">
    <property type="entry name" value="DUF4803"/>
    <property type="match status" value="1"/>
</dbReference>